<dbReference type="Proteomes" id="UP000249902">
    <property type="component" value="Unassembled WGS sequence"/>
</dbReference>
<reference evidence="3 5" key="3">
    <citation type="submission" date="2018-06" db="EMBL/GenBank/DDBJ databases">
        <authorList>
            <consortium name="Pathogen Informatics"/>
            <person name="Doyle S."/>
        </authorList>
    </citation>
    <scope>NUCLEOTIDE SEQUENCE [LARGE SCALE GENOMIC DNA]</scope>
    <source>
        <strain evidence="3 5">NCTC11653</strain>
    </source>
</reference>
<evidence type="ECO:0000313" key="2">
    <source>
        <dbReference type="EMBL" id="ATA85196.1"/>
    </source>
</evidence>
<accession>A0AAX2IA53</accession>
<evidence type="ECO:0000259" key="1">
    <source>
        <dbReference type="Pfam" id="PF08878"/>
    </source>
</evidence>
<dbReference type="KEGG" id="cspu:CGC55_12130"/>
<evidence type="ECO:0000313" key="5">
    <source>
        <dbReference type="Proteomes" id="UP000249902"/>
    </source>
</evidence>
<dbReference type="EMBL" id="UAVP01000003">
    <property type="protein sequence ID" value="SQA74708.1"/>
    <property type="molecule type" value="Genomic_DNA"/>
</dbReference>
<sequence>MAKINIFNVLIDENFSVFNTNTTLTPTNNKKILSLINDFEGGDWRYEKFQNFIWDNIVETALSAKEREKLIEQPFSSLKEAARNLRLINRPDKGEGSEIAEILLYGIMKHHYGALPVVPKIFHKQNPNDNAKGVDSVHIVIENNDFSIWFGEAKFYSDIKDASLNKIIKSIENSLRENSLKKENAIITNLPDIDVVIEEEELRKRIKSLLSNGTSIDKLKPKLHIPILLLYECAITKRYNDLTQDYKREVEKYHKDRAQSYFSKQISKIGSIWKYSEINFHLIIFPVPNKNKIVDNFKSNAEHYRNQ</sequence>
<dbReference type="InterPro" id="IPR014976">
    <property type="entry name" value="AbpA_HamA_C"/>
</dbReference>
<dbReference type="EMBL" id="CP022385">
    <property type="protein sequence ID" value="ATA85196.1"/>
    <property type="molecule type" value="Genomic_DNA"/>
</dbReference>
<evidence type="ECO:0000313" key="3">
    <source>
        <dbReference type="EMBL" id="SQA74708.1"/>
    </source>
</evidence>
<dbReference type="Proteomes" id="UP000217301">
    <property type="component" value="Chromosome"/>
</dbReference>
<dbReference type="RefSeq" id="WP_040361528.1">
    <property type="nucleotide sequence ID" value="NZ_CP022385.1"/>
</dbReference>
<feature type="domain" description="Anti-bacteriophage protein A/HamA C-terminal" evidence="1">
    <location>
        <begin position="18"/>
        <end position="299"/>
    </location>
</feature>
<organism evidence="3 5">
    <name type="scientific">Capnocytophaga sputigena</name>
    <dbReference type="NCBI Taxonomy" id="1019"/>
    <lineage>
        <taxon>Bacteria</taxon>
        <taxon>Pseudomonadati</taxon>
        <taxon>Bacteroidota</taxon>
        <taxon>Flavobacteriia</taxon>
        <taxon>Flavobacteriales</taxon>
        <taxon>Flavobacteriaceae</taxon>
        <taxon>Capnocytophaga</taxon>
    </lineage>
</organism>
<protein>
    <submittedName>
        <fullName evidence="2">DUF1837 domain-containing protein</fullName>
    </submittedName>
    <submittedName>
        <fullName evidence="3">Domain of uncharacterized function (DUF1837)</fullName>
    </submittedName>
</protein>
<reference evidence="2" key="1">
    <citation type="journal article" date="2017" name="Genome Announc.">
        <title>Twelve Complete Reference Genomes of Clinical Isolates in the Capnocytophaga Genus.</title>
        <authorList>
            <person name="Villarma A."/>
            <person name="Gulvik C.A."/>
            <person name="Rowe L.A."/>
            <person name="Sheth M."/>
            <person name="Juieng P."/>
            <person name="Nicholson A.C."/>
            <person name="Loparev V.N."/>
            <person name="McQuiston J.R."/>
        </authorList>
    </citation>
    <scope>NUCLEOTIDE SEQUENCE</scope>
    <source>
        <strain evidence="2">KC1668</strain>
    </source>
</reference>
<proteinExistence type="predicted"/>
<evidence type="ECO:0000313" key="4">
    <source>
        <dbReference type="Proteomes" id="UP000217301"/>
    </source>
</evidence>
<name>A0AAX2IA53_CAPSP</name>
<gene>
    <name evidence="2" type="ORF">CGC55_12130</name>
    <name evidence="3" type="ORF">NCTC11653_00601</name>
</gene>
<dbReference type="Pfam" id="PF08878">
    <property type="entry name" value="HamA"/>
    <property type="match status" value="1"/>
</dbReference>
<keyword evidence="4" id="KW-1185">Reference proteome</keyword>
<reference evidence="4" key="2">
    <citation type="submission" date="2017-06" db="EMBL/GenBank/DDBJ databases">
        <title>Capnocytophaga spp. assemblies.</title>
        <authorList>
            <person name="Gulvik C.A."/>
        </authorList>
    </citation>
    <scope>NUCLEOTIDE SEQUENCE [LARGE SCALE GENOMIC DNA]</scope>
    <source>
        <strain evidence="4">KC1668</strain>
    </source>
</reference>
<dbReference type="AlphaFoldDB" id="A0AAX2IA53"/>